<proteinExistence type="predicted"/>
<sequence>MDTYVRSVRNQNVHLTPKMALEIERGGLRGAFVLGLLRFVGGRKTREWKEKRLFGGDGVMGVVFGREDGRRGGWCLLGLLLRLLPEKEKKGERREKKREKGRRVVGVSGCFRVVFGWRSEAKA</sequence>
<accession>A0ABS8X0E0</accession>
<keyword evidence="2" id="KW-1185">Reference proteome</keyword>
<name>A0ABS8X0E0_DATST</name>
<gene>
    <name evidence="1" type="ORF">HAX54_010109</name>
</gene>
<dbReference type="EMBL" id="JACEIK010015501">
    <property type="protein sequence ID" value="MCE3217027.1"/>
    <property type="molecule type" value="Genomic_DNA"/>
</dbReference>
<protein>
    <submittedName>
        <fullName evidence="1">Uncharacterized protein</fullName>
    </submittedName>
</protein>
<evidence type="ECO:0000313" key="1">
    <source>
        <dbReference type="EMBL" id="MCE3217027.1"/>
    </source>
</evidence>
<dbReference type="Proteomes" id="UP000823775">
    <property type="component" value="Unassembled WGS sequence"/>
</dbReference>
<organism evidence="1 2">
    <name type="scientific">Datura stramonium</name>
    <name type="common">Jimsonweed</name>
    <name type="synonym">Common thornapple</name>
    <dbReference type="NCBI Taxonomy" id="4076"/>
    <lineage>
        <taxon>Eukaryota</taxon>
        <taxon>Viridiplantae</taxon>
        <taxon>Streptophyta</taxon>
        <taxon>Embryophyta</taxon>
        <taxon>Tracheophyta</taxon>
        <taxon>Spermatophyta</taxon>
        <taxon>Magnoliopsida</taxon>
        <taxon>eudicotyledons</taxon>
        <taxon>Gunneridae</taxon>
        <taxon>Pentapetalae</taxon>
        <taxon>asterids</taxon>
        <taxon>lamiids</taxon>
        <taxon>Solanales</taxon>
        <taxon>Solanaceae</taxon>
        <taxon>Solanoideae</taxon>
        <taxon>Datureae</taxon>
        <taxon>Datura</taxon>
    </lineage>
</organism>
<feature type="non-terminal residue" evidence="1">
    <location>
        <position position="123"/>
    </location>
</feature>
<comment type="caution">
    <text evidence="1">The sequence shown here is derived from an EMBL/GenBank/DDBJ whole genome shotgun (WGS) entry which is preliminary data.</text>
</comment>
<reference evidence="1 2" key="1">
    <citation type="journal article" date="2021" name="BMC Genomics">
        <title>Datura genome reveals duplications of psychoactive alkaloid biosynthetic genes and high mutation rate following tissue culture.</title>
        <authorList>
            <person name="Rajewski A."/>
            <person name="Carter-House D."/>
            <person name="Stajich J."/>
            <person name="Litt A."/>
        </authorList>
    </citation>
    <scope>NUCLEOTIDE SEQUENCE [LARGE SCALE GENOMIC DNA]</scope>
    <source>
        <strain evidence="1">AR-01</strain>
    </source>
</reference>
<evidence type="ECO:0000313" key="2">
    <source>
        <dbReference type="Proteomes" id="UP000823775"/>
    </source>
</evidence>